<accession>G8RNU4</accession>
<dbReference type="PATRIC" id="fig|710685.3.peg.3280"/>
<dbReference type="HOGENOM" id="CLU_183727_0_0_11"/>
<dbReference type="KEGG" id="mrh:MycrhN_3270"/>
<evidence type="ECO:0000313" key="3">
    <source>
        <dbReference type="Proteomes" id="UP000005442"/>
    </source>
</evidence>
<proteinExistence type="predicted"/>
<evidence type="ECO:0000313" key="2">
    <source>
        <dbReference type="EMBL" id="AEV73795.1"/>
    </source>
</evidence>
<protein>
    <recommendedName>
        <fullName evidence="4">Keratin associated protein</fullName>
    </recommendedName>
</protein>
<gene>
    <name evidence="2" type="ordered locus">MycrhN_3270</name>
</gene>
<name>G8RNU4_MYCRN</name>
<organism evidence="2 3">
    <name type="scientific">Mycolicibacterium rhodesiae (strain NBB3)</name>
    <name type="common">Mycobacterium rhodesiae</name>
    <dbReference type="NCBI Taxonomy" id="710685"/>
    <lineage>
        <taxon>Bacteria</taxon>
        <taxon>Bacillati</taxon>
        <taxon>Actinomycetota</taxon>
        <taxon>Actinomycetes</taxon>
        <taxon>Mycobacteriales</taxon>
        <taxon>Mycobacteriaceae</taxon>
        <taxon>Mycolicibacterium</taxon>
    </lineage>
</organism>
<dbReference type="STRING" id="710685.MycrhN_3270"/>
<keyword evidence="1" id="KW-0732">Signal</keyword>
<dbReference type="OrthoDB" id="4629325at2"/>
<feature type="signal peptide" evidence="1">
    <location>
        <begin position="1"/>
        <end position="22"/>
    </location>
</feature>
<sequence length="104" mass="10194">MRIKIRRLTTLFAGLCVGAAVAAPTAGAQTGSGLPQCTDTGGAEALGGSTTECATPGNVQINATPADTQFLYPWSDEFYGPALIMGGFNGPHGGGGGGGGHGGR</sequence>
<dbReference type="EMBL" id="CP003169">
    <property type="protein sequence ID" value="AEV73795.1"/>
    <property type="molecule type" value="Genomic_DNA"/>
</dbReference>
<evidence type="ECO:0008006" key="4">
    <source>
        <dbReference type="Google" id="ProtNLM"/>
    </source>
</evidence>
<dbReference type="RefSeq" id="WP_014211551.1">
    <property type="nucleotide sequence ID" value="NC_016604.1"/>
</dbReference>
<feature type="chain" id="PRO_5039469829" description="Keratin associated protein" evidence="1">
    <location>
        <begin position="23"/>
        <end position="104"/>
    </location>
</feature>
<reference evidence="2 3" key="1">
    <citation type="submission" date="2011-12" db="EMBL/GenBank/DDBJ databases">
        <title>Complete sequence of Mycobacterium rhodesiae NBB3.</title>
        <authorList>
            <consortium name="US DOE Joint Genome Institute"/>
            <person name="Lucas S."/>
            <person name="Han J."/>
            <person name="Lapidus A."/>
            <person name="Cheng J.-F."/>
            <person name="Goodwin L."/>
            <person name="Pitluck S."/>
            <person name="Peters L."/>
            <person name="Mikhailova N."/>
            <person name="Gu W."/>
            <person name="Detter J.C."/>
            <person name="Han C."/>
            <person name="Tapia R."/>
            <person name="Land M."/>
            <person name="Hauser L."/>
            <person name="Kyrpides N."/>
            <person name="Ivanova N."/>
            <person name="Pagani I."/>
            <person name="Mattes T."/>
            <person name="Holmes A."/>
            <person name="Rutledge P."/>
            <person name="Paulsen I."/>
            <person name="Coleman N."/>
            <person name="Woyke T."/>
        </authorList>
    </citation>
    <scope>NUCLEOTIDE SEQUENCE [LARGE SCALE GENOMIC DNA]</scope>
    <source>
        <strain evidence="2 3">NBB3</strain>
    </source>
</reference>
<dbReference type="AlphaFoldDB" id="G8RNU4"/>
<dbReference type="Proteomes" id="UP000005442">
    <property type="component" value="Chromosome"/>
</dbReference>
<keyword evidence="3" id="KW-1185">Reference proteome</keyword>
<evidence type="ECO:0000256" key="1">
    <source>
        <dbReference type="SAM" id="SignalP"/>
    </source>
</evidence>
<dbReference type="eggNOG" id="ENOG50302JT">
    <property type="taxonomic scope" value="Bacteria"/>
</dbReference>